<dbReference type="InterPro" id="IPR014292">
    <property type="entry name" value="Acyl_transf_WS/DGAT"/>
</dbReference>
<evidence type="ECO:0000256" key="11">
    <source>
        <dbReference type="RuleBase" id="RU361241"/>
    </source>
</evidence>
<evidence type="ECO:0000259" key="13">
    <source>
        <dbReference type="Pfam" id="PF06974"/>
    </source>
</evidence>
<sequence>MRFINPVDYFFLALEGRERPLHVGGLQLFTPPERAGPDFTRELYTKLLSADAVSTRFRQTIGSVSATPKALSWRDEENIDLDYHVRLSALPRPGRIRELLEVTSLWHSALLDRHRPLWEIHLVEGLHDGRFAVYTKMHHALADGVTALKLMQSSLSEDADAASVPPLFAPHKRQSIKAGGGGSFGAIKTVAGIGREATGLARATAAIGWHIARERDMPLPLRAPRTMFNVPIGGARRFAAQSWQLDRIKAVASEANCTLNDVVLSMCGGALREYLLEQHALPDAPLVSFVPISLHDKGDGSAGNAVAAVLANLGTDTADPLMRIETVTRSMRQAKTMMAGLTPVQAMAVSAAMLSPFVTSSMTRSCGAVPPTFNVVVSNVPGPKRTMYWDGAKLDGVYPASIIMDGAALNITLTSNADTLDFGIIGCRTAIPHLQRLLIHLENSLVALERAVVQA</sequence>
<dbReference type="InterPro" id="IPR004255">
    <property type="entry name" value="O-acyltransferase_WSD1_N"/>
</dbReference>
<dbReference type="OrthoDB" id="9810950at2"/>
<dbReference type="Pfam" id="PF03007">
    <property type="entry name" value="WS_DGAT_cat"/>
    <property type="match status" value="1"/>
</dbReference>
<dbReference type="GO" id="GO:0006071">
    <property type="term" value="P:glycerol metabolic process"/>
    <property type="evidence" value="ECO:0007669"/>
    <property type="project" value="UniProtKB-KW"/>
</dbReference>
<dbReference type="GO" id="GO:0001666">
    <property type="term" value="P:response to hypoxia"/>
    <property type="evidence" value="ECO:0007669"/>
    <property type="project" value="TreeGrafter"/>
</dbReference>
<reference evidence="14 15" key="1">
    <citation type="journal article" date="2011" name="J. Bacteriol.">
        <title>Complete genome sequence of Amycolicicoccus subflavus DQS3-9A1T, an actinomycete isolated from crude oil-polluted soil.</title>
        <authorList>
            <person name="Cai M."/>
            <person name="Chen W.M."/>
            <person name="Nie Y."/>
            <person name="Chi C.Q."/>
            <person name="Wang Y.N."/>
            <person name="Tang Y.Q."/>
            <person name="Li G.Y."/>
            <person name="Wu X.L."/>
        </authorList>
    </citation>
    <scope>NUCLEOTIDE SEQUENCE [LARGE SCALE GENOMIC DNA]</scope>
    <source>
        <strain evidence="15">DSM 45089 / DQS3-9A1</strain>
    </source>
</reference>
<keyword evidence="6 11" id="KW-0808">Transferase</keyword>
<dbReference type="UniPathway" id="UPA00282"/>
<accession>F6ES13</accession>
<dbReference type="eggNOG" id="COG1020">
    <property type="taxonomic scope" value="Bacteria"/>
</dbReference>
<evidence type="ECO:0000256" key="5">
    <source>
        <dbReference type="ARBA" id="ARBA00022516"/>
    </source>
</evidence>
<proteinExistence type="inferred from homology"/>
<evidence type="ECO:0000256" key="2">
    <source>
        <dbReference type="ARBA" id="ARBA00005189"/>
    </source>
</evidence>
<dbReference type="RefSeq" id="WP_013807177.1">
    <property type="nucleotide sequence ID" value="NC_015564.1"/>
</dbReference>
<dbReference type="PANTHER" id="PTHR31650">
    <property type="entry name" value="O-ACYLTRANSFERASE (WSD1-LIKE) FAMILY PROTEIN"/>
    <property type="match status" value="1"/>
</dbReference>
<evidence type="ECO:0000313" key="14">
    <source>
        <dbReference type="EMBL" id="AEF40828.1"/>
    </source>
</evidence>
<comment type="similarity">
    <text evidence="3 11">Belongs to the long-chain O-acyltransferase family.</text>
</comment>
<feature type="domain" description="O-acyltransferase WSD1 C-terminal" evidence="13">
    <location>
        <begin position="303"/>
        <end position="448"/>
    </location>
</feature>
<evidence type="ECO:0000256" key="8">
    <source>
        <dbReference type="ARBA" id="ARBA00023098"/>
    </source>
</evidence>
<evidence type="ECO:0000256" key="7">
    <source>
        <dbReference type="ARBA" id="ARBA00022798"/>
    </source>
</evidence>
<comment type="pathway">
    <text evidence="1 11">Glycerolipid metabolism; triacylglycerol biosynthesis.</text>
</comment>
<dbReference type="AlphaFoldDB" id="F6ES13"/>
<dbReference type="GO" id="GO:0004144">
    <property type="term" value="F:diacylglycerol O-acyltransferase activity"/>
    <property type="evidence" value="ECO:0007669"/>
    <property type="project" value="UniProtKB-EC"/>
</dbReference>
<dbReference type="PANTHER" id="PTHR31650:SF1">
    <property type="entry name" value="WAX ESTER SYNTHASE_DIACYLGLYCEROL ACYLTRANSFERASE 4-RELATED"/>
    <property type="match status" value="1"/>
</dbReference>
<dbReference type="InterPro" id="IPR045034">
    <property type="entry name" value="O-acyltransferase_WSD1-like"/>
</dbReference>
<evidence type="ECO:0000256" key="3">
    <source>
        <dbReference type="ARBA" id="ARBA00009587"/>
    </source>
</evidence>
<dbReference type="EC" id="2.3.1.20" evidence="4 11"/>
<dbReference type="EMBL" id="CP002786">
    <property type="protein sequence ID" value="AEF40828.1"/>
    <property type="molecule type" value="Genomic_DNA"/>
</dbReference>
<dbReference type="NCBIfam" id="TIGR02946">
    <property type="entry name" value="acyl_WS_DGAT"/>
    <property type="match status" value="1"/>
</dbReference>
<name>F6ES13_HOYSD</name>
<keyword evidence="5 11" id="KW-0444">Lipid biosynthesis</keyword>
<comment type="pathway">
    <text evidence="2">Lipid metabolism.</text>
</comment>
<evidence type="ECO:0000256" key="9">
    <source>
        <dbReference type="ARBA" id="ARBA00023315"/>
    </source>
</evidence>
<dbReference type="Proteomes" id="UP000009235">
    <property type="component" value="Chromosome"/>
</dbReference>
<evidence type="ECO:0000256" key="6">
    <source>
        <dbReference type="ARBA" id="ARBA00022679"/>
    </source>
</evidence>
<gene>
    <name evidence="14" type="ordered locus">AS9A_2381</name>
</gene>
<evidence type="ECO:0000313" key="15">
    <source>
        <dbReference type="Proteomes" id="UP000009235"/>
    </source>
</evidence>
<keyword evidence="7 11" id="KW-0319">Glycerol metabolism</keyword>
<protein>
    <recommendedName>
        <fullName evidence="4 11">Diacylglycerol O-acyltransferase</fullName>
        <ecNumber evidence="4 11">2.3.1.20</ecNumber>
    </recommendedName>
</protein>
<dbReference type="GO" id="GO:0071731">
    <property type="term" value="P:response to nitric oxide"/>
    <property type="evidence" value="ECO:0007669"/>
    <property type="project" value="TreeGrafter"/>
</dbReference>
<dbReference type="Pfam" id="PF06974">
    <property type="entry name" value="WS_DGAT_C"/>
    <property type="match status" value="1"/>
</dbReference>
<evidence type="ECO:0000256" key="10">
    <source>
        <dbReference type="ARBA" id="ARBA00048109"/>
    </source>
</evidence>
<evidence type="ECO:0000256" key="4">
    <source>
        <dbReference type="ARBA" id="ARBA00013244"/>
    </source>
</evidence>
<dbReference type="HOGENOM" id="CLU_024186_4_1_11"/>
<comment type="catalytic activity">
    <reaction evidence="10 11">
        <text>an acyl-CoA + a 1,2-diacyl-sn-glycerol = a triacyl-sn-glycerol + CoA</text>
        <dbReference type="Rhea" id="RHEA:10868"/>
        <dbReference type="ChEBI" id="CHEBI:17815"/>
        <dbReference type="ChEBI" id="CHEBI:57287"/>
        <dbReference type="ChEBI" id="CHEBI:58342"/>
        <dbReference type="ChEBI" id="CHEBI:64615"/>
        <dbReference type="EC" id="2.3.1.20"/>
    </reaction>
</comment>
<organism evidence="14 15">
    <name type="scientific">Hoyosella subflava (strain DSM 45089 / JCM 17490 / NBRC 109087 / DQS3-9A1)</name>
    <name type="common">Amycolicicoccus subflavus</name>
    <dbReference type="NCBI Taxonomy" id="443218"/>
    <lineage>
        <taxon>Bacteria</taxon>
        <taxon>Bacillati</taxon>
        <taxon>Actinomycetota</taxon>
        <taxon>Actinomycetes</taxon>
        <taxon>Mycobacteriales</taxon>
        <taxon>Hoyosellaceae</taxon>
        <taxon>Hoyosella</taxon>
    </lineage>
</organism>
<dbReference type="SUPFAM" id="SSF52777">
    <property type="entry name" value="CoA-dependent acyltransferases"/>
    <property type="match status" value="1"/>
</dbReference>
<dbReference type="STRING" id="443218.AS9A_2381"/>
<dbReference type="GO" id="GO:0019432">
    <property type="term" value="P:triglyceride biosynthetic process"/>
    <property type="evidence" value="ECO:0007669"/>
    <property type="project" value="UniProtKB-UniPathway"/>
</dbReference>
<feature type="domain" description="O-acyltransferase WSD1-like N-terminal" evidence="12">
    <location>
        <begin position="5"/>
        <end position="263"/>
    </location>
</feature>
<dbReference type="InterPro" id="IPR009721">
    <property type="entry name" value="O-acyltransferase_WSD1_C"/>
</dbReference>
<keyword evidence="8 11" id="KW-0443">Lipid metabolism</keyword>
<dbReference type="GO" id="GO:0005886">
    <property type="term" value="C:plasma membrane"/>
    <property type="evidence" value="ECO:0007669"/>
    <property type="project" value="TreeGrafter"/>
</dbReference>
<dbReference type="GO" id="GO:0051701">
    <property type="term" value="P:biological process involved in interaction with host"/>
    <property type="evidence" value="ECO:0007669"/>
    <property type="project" value="TreeGrafter"/>
</dbReference>
<keyword evidence="15" id="KW-1185">Reference proteome</keyword>
<dbReference type="KEGG" id="asd:AS9A_2381"/>
<evidence type="ECO:0000259" key="12">
    <source>
        <dbReference type="Pfam" id="PF03007"/>
    </source>
</evidence>
<keyword evidence="9 11" id="KW-0012">Acyltransferase</keyword>
<evidence type="ECO:0000256" key="1">
    <source>
        <dbReference type="ARBA" id="ARBA00004771"/>
    </source>
</evidence>